<reference evidence="4" key="1">
    <citation type="submission" date="2017-06" db="EMBL/GenBank/DDBJ databases">
        <authorList>
            <person name="Varghese N."/>
            <person name="Submissions S."/>
        </authorList>
    </citation>
    <scope>NUCLEOTIDE SEQUENCE [LARGE SCALE GENOMIC DNA]</scope>
    <source>
        <strain evidence="4">LNB2</strain>
    </source>
</reference>
<feature type="compositionally biased region" description="Basic and acidic residues" evidence="1">
    <location>
        <begin position="96"/>
        <end position="108"/>
    </location>
</feature>
<dbReference type="GO" id="GO:0004386">
    <property type="term" value="F:helicase activity"/>
    <property type="evidence" value="ECO:0007669"/>
    <property type="project" value="UniProtKB-KW"/>
</dbReference>
<evidence type="ECO:0000256" key="1">
    <source>
        <dbReference type="SAM" id="MobiDB-lite"/>
    </source>
</evidence>
<dbReference type="CDD" id="cd01029">
    <property type="entry name" value="TOPRIM_primases"/>
    <property type="match status" value="1"/>
</dbReference>
<dbReference type="Pfam" id="PF13362">
    <property type="entry name" value="Toprim_3"/>
    <property type="match status" value="1"/>
</dbReference>
<dbReference type="EMBL" id="FZOS01000065">
    <property type="protein sequence ID" value="SNT22811.1"/>
    <property type="molecule type" value="Genomic_DNA"/>
</dbReference>
<evidence type="ECO:0000313" key="4">
    <source>
        <dbReference type="Proteomes" id="UP000198281"/>
    </source>
</evidence>
<protein>
    <submittedName>
        <fullName evidence="3">Putative DNA primase/helicase</fullName>
    </submittedName>
</protein>
<name>A0A239KX65_9SPHN</name>
<keyword evidence="3" id="KW-0547">Nucleotide-binding</keyword>
<evidence type="ECO:0000259" key="2">
    <source>
        <dbReference type="Pfam" id="PF13362"/>
    </source>
</evidence>
<dbReference type="InterPro" id="IPR034154">
    <property type="entry name" value="TOPRIM_DnaG/twinkle"/>
</dbReference>
<keyword evidence="3" id="KW-0067">ATP-binding</keyword>
<keyword evidence="3" id="KW-0347">Helicase</keyword>
<proteinExistence type="predicted"/>
<dbReference type="AlphaFoldDB" id="A0A239KX65"/>
<sequence>MTDPVSEFLDAMAAAGIRPVEPIADKLASGDPVRFRADGDKPGRRNGWACLHLDGVPAGVFRHYRLGVRTVWRAGSDPRSLSPAERRAIVAQARESEARRKAETEAKQEAAAGTARDLWRDAGKPDPAHGYLARKGLSPFSIRQHGDVLLVPMVDPGFRLCNVQRIYPDGRKLFLKGGRTEGLFWPHGALCRDGRPSAGALVIGEGFATMAAIHHATGHGVVAAMSARNLGTVARTMRNLFPGRTLIVAADDDRHLSENIGLQSAQNAAESIGALLTTPLPIGQETRSTDSGTDFADIAPAEIAARIAQAGRDADA</sequence>
<accession>A0A239KX65</accession>
<feature type="domain" description="Toprim" evidence="2">
    <location>
        <begin position="201"/>
        <end position="299"/>
    </location>
</feature>
<organism evidence="3 4">
    <name type="scientific">Edaphosphingomonas laterariae</name>
    <dbReference type="NCBI Taxonomy" id="861865"/>
    <lineage>
        <taxon>Bacteria</taxon>
        <taxon>Pseudomonadati</taxon>
        <taxon>Pseudomonadota</taxon>
        <taxon>Alphaproteobacteria</taxon>
        <taxon>Sphingomonadales</taxon>
        <taxon>Rhizorhabdaceae</taxon>
        <taxon>Edaphosphingomonas</taxon>
    </lineage>
</organism>
<keyword evidence="4" id="KW-1185">Reference proteome</keyword>
<dbReference type="InterPro" id="IPR006171">
    <property type="entry name" value="TOPRIM_dom"/>
</dbReference>
<gene>
    <name evidence="3" type="ORF">SAMN06295912_1652</name>
</gene>
<evidence type="ECO:0000313" key="3">
    <source>
        <dbReference type="EMBL" id="SNT22811.1"/>
    </source>
</evidence>
<dbReference type="Proteomes" id="UP000198281">
    <property type="component" value="Unassembled WGS sequence"/>
</dbReference>
<feature type="region of interest" description="Disordered" evidence="1">
    <location>
        <begin position="96"/>
        <end position="115"/>
    </location>
</feature>
<keyword evidence="3" id="KW-0378">Hydrolase</keyword>